<keyword evidence="3" id="KW-1185">Reference proteome</keyword>
<organism evidence="2 3">
    <name type="scientific">Symbiodinium pilosum</name>
    <name type="common">Dinoflagellate</name>
    <dbReference type="NCBI Taxonomy" id="2952"/>
    <lineage>
        <taxon>Eukaryota</taxon>
        <taxon>Sar</taxon>
        <taxon>Alveolata</taxon>
        <taxon>Dinophyceae</taxon>
        <taxon>Suessiales</taxon>
        <taxon>Symbiodiniaceae</taxon>
        <taxon>Symbiodinium</taxon>
    </lineage>
</organism>
<gene>
    <name evidence="2" type="primary">MGLL</name>
    <name evidence="2" type="ORF">SPIL2461_LOCUS5678</name>
</gene>
<evidence type="ECO:0000259" key="1">
    <source>
        <dbReference type="Pfam" id="PF12146"/>
    </source>
</evidence>
<dbReference type="InterPro" id="IPR029058">
    <property type="entry name" value="AB_hydrolase_fold"/>
</dbReference>
<sequence length="248" mass="26904">ALRTEGFAAIAYDQVGSGYSEGDAPGYVESFGDVITDLQKLAEEEQKRYPSAKIFALGESAGALVALRHGIGRAVEGLDPSPIAGYILCGPIVRIKKEMMPPPCVIGIAKFLARFFPKLPLPGVDVTSTFDEAFGDPRWAAAGKADPVVQRVINAQMHVRTGAESLGAMEFINLPENQKKFKAPIAMIIGEKEVRVDLGAAFEFYMTAGSDDKYLKVLKGARHQLFQDQPELIQVAVQEVISWLKAHA</sequence>
<reference evidence="2" key="1">
    <citation type="submission" date="2021-02" db="EMBL/GenBank/DDBJ databases">
        <authorList>
            <person name="Dougan E. K."/>
            <person name="Rhodes N."/>
            <person name="Thang M."/>
            <person name="Chan C."/>
        </authorList>
    </citation>
    <scope>NUCLEOTIDE SEQUENCE</scope>
</reference>
<dbReference type="AlphaFoldDB" id="A0A812MW61"/>
<dbReference type="InterPro" id="IPR051044">
    <property type="entry name" value="MAG_DAG_Lipase"/>
</dbReference>
<dbReference type="EMBL" id="CAJNIZ010008191">
    <property type="protein sequence ID" value="CAE7264962.1"/>
    <property type="molecule type" value="Genomic_DNA"/>
</dbReference>
<dbReference type="Gene3D" id="3.40.50.1820">
    <property type="entry name" value="alpha/beta hydrolase"/>
    <property type="match status" value="1"/>
</dbReference>
<evidence type="ECO:0000313" key="3">
    <source>
        <dbReference type="Proteomes" id="UP000649617"/>
    </source>
</evidence>
<protein>
    <submittedName>
        <fullName evidence="2">MGLL protein</fullName>
    </submittedName>
</protein>
<dbReference type="OrthoDB" id="2498029at2759"/>
<accession>A0A812MW61</accession>
<dbReference type="Pfam" id="PF12146">
    <property type="entry name" value="Hydrolase_4"/>
    <property type="match status" value="1"/>
</dbReference>
<dbReference type="InterPro" id="IPR022742">
    <property type="entry name" value="Hydrolase_4"/>
</dbReference>
<feature type="non-terminal residue" evidence="2">
    <location>
        <position position="1"/>
    </location>
</feature>
<comment type="caution">
    <text evidence="2">The sequence shown here is derived from an EMBL/GenBank/DDBJ whole genome shotgun (WGS) entry which is preliminary data.</text>
</comment>
<feature type="domain" description="Serine aminopeptidase S33" evidence="1">
    <location>
        <begin position="2"/>
        <end position="229"/>
    </location>
</feature>
<dbReference type="PANTHER" id="PTHR11614">
    <property type="entry name" value="PHOSPHOLIPASE-RELATED"/>
    <property type="match status" value="1"/>
</dbReference>
<dbReference type="Proteomes" id="UP000649617">
    <property type="component" value="Unassembled WGS sequence"/>
</dbReference>
<evidence type="ECO:0000313" key="2">
    <source>
        <dbReference type="EMBL" id="CAE7264962.1"/>
    </source>
</evidence>
<name>A0A812MW61_SYMPI</name>
<proteinExistence type="predicted"/>
<dbReference type="SUPFAM" id="SSF53474">
    <property type="entry name" value="alpha/beta-Hydrolases"/>
    <property type="match status" value="1"/>
</dbReference>